<organism evidence="2 3">
    <name type="scientific">Merluccius polli</name>
    <name type="common">Benguela hake</name>
    <name type="synonym">Merluccius cadenati</name>
    <dbReference type="NCBI Taxonomy" id="89951"/>
    <lineage>
        <taxon>Eukaryota</taxon>
        <taxon>Metazoa</taxon>
        <taxon>Chordata</taxon>
        <taxon>Craniata</taxon>
        <taxon>Vertebrata</taxon>
        <taxon>Euteleostomi</taxon>
        <taxon>Actinopterygii</taxon>
        <taxon>Neopterygii</taxon>
        <taxon>Teleostei</taxon>
        <taxon>Neoteleostei</taxon>
        <taxon>Acanthomorphata</taxon>
        <taxon>Zeiogadaria</taxon>
        <taxon>Gadariae</taxon>
        <taxon>Gadiformes</taxon>
        <taxon>Gadoidei</taxon>
        <taxon>Merlucciidae</taxon>
        <taxon>Merluccius</taxon>
    </lineage>
</organism>
<comment type="caution">
    <text evidence="2">The sequence shown here is derived from an EMBL/GenBank/DDBJ whole genome shotgun (WGS) entry which is preliminary data.</text>
</comment>
<evidence type="ECO:0000313" key="3">
    <source>
        <dbReference type="Proteomes" id="UP001174136"/>
    </source>
</evidence>
<sequence>MEDNTDSAKRSKNFSKQELEVLVEEVVVRKKLLMGKLDNISVTAENKKRAWAKVAQSVSSVGGMERDAVAIKRKWADVKSLVKKKAAERSREIKKTGGGTSSIKLEALEERVLEVIGESLVDGVQGGVDRILATPEKAVYSCYSRFKQVIPWWSLMFYPTQLELHPPKSLNPTLNFKFNQIIVKICLCRN</sequence>
<dbReference type="PANTHER" id="PTHR23098">
    <property type="entry name" value="AGAP001331-PA-RELATED"/>
    <property type="match status" value="1"/>
</dbReference>
<dbReference type="EMBL" id="JAOPHQ010000001">
    <property type="protein sequence ID" value="KAK0156624.1"/>
    <property type="molecule type" value="Genomic_DNA"/>
</dbReference>
<reference evidence="2" key="1">
    <citation type="journal article" date="2023" name="Front. Mar. Sci.">
        <title>A new Merluccius polli reference genome to investigate the effects of global change in West African waters.</title>
        <authorList>
            <person name="Mateo J.L."/>
            <person name="Blanco-Fernandez C."/>
            <person name="Garcia-Vazquez E."/>
            <person name="Machado-Schiaffino G."/>
        </authorList>
    </citation>
    <scope>NUCLEOTIDE SEQUENCE</scope>
    <source>
        <strain evidence="2">C29</strain>
        <tissue evidence="2">Fin</tissue>
    </source>
</reference>
<protein>
    <submittedName>
        <fullName evidence="2">t-SNARE domain-containing protein 1</fullName>
    </submittedName>
</protein>
<gene>
    <name evidence="2" type="primary">TSNARE1_0</name>
    <name evidence="2" type="ORF">N1851_000055</name>
</gene>
<accession>A0AA47NE32</accession>
<dbReference type="InterPro" id="IPR028002">
    <property type="entry name" value="Myb_DNA-bind_5"/>
</dbReference>
<dbReference type="GO" id="GO:0005634">
    <property type="term" value="C:nucleus"/>
    <property type="evidence" value="ECO:0007669"/>
    <property type="project" value="TreeGrafter"/>
</dbReference>
<keyword evidence="3" id="KW-1185">Reference proteome</keyword>
<dbReference type="Proteomes" id="UP001174136">
    <property type="component" value="Unassembled WGS sequence"/>
</dbReference>
<feature type="domain" description="Myb/SANT-like DNA-binding" evidence="1">
    <location>
        <begin position="10"/>
        <end position="87"/>
    </location>
</feature>
<evidence type="ECO:0000313" key="2">
    <source>
        <dbReference type="EMBL" id="KAK0156624.1"/>
    </source>
</evidence>
<evidence type="ECO:0000259" key="1">
    <source>
        <dbReference type="Pfam" id="PF13873"/>
    </source>
</evidence>
<dbReference type="AlphaFoldDB" id="A0AA47NE32"/>
<proteinExistence type="predicted"/>
<dbReference type="PANTHER" id="PTHR23098:SF16">
    <property type="entry name" value="REGULATORY PROTEIN ZESTE"/>
    <property type="match status" value="1"/>
</dbReference>
<dbReference type="Pfam" id="PF13873">
    <property type="entry name" value="Myb_DNA-bind_5"/>
    <property type="match status" value="1"/>
</dbReference>
<name>A0AA47NE32_MERPO</name>